<accession>A0A9E9C9F0</accession>
<dbReference type="Pfam" id="PF12826">
    <property type="entry name" value="HHH_2"/>
    <property type="match status" value="1"/>
</dbReference>
<proteinExistence type="inferred from homology"/>
<evidence type="ECO:0000259" key="4">
    <source>
        <dbReference type="Pfam" id="PF02481"/>
    </source>
</evidence>
<dbReference type="Proteomes" id="UP001163152">
    <property type="component" value="Chromosome"/>
</dbReference>
<dbReference type="InterPro" id="IPR041614">
    <property type="entry name" value="DprA_WH"/>
</dbReference>
<dbReference type="AlphaFoldDB" id="A0A9E9C9F0"/>
<dbReference type="EMBL" id="CP113797">
    <property type="protein sequence ID" value="WAL61503.1"/>
    <property type="molecule type" value="Genomic_DNA"/>
</dbReference>
<gene>
    <name evidence="7" type="primary">dprA</name>
    <name evidence="7" type="ORF">OXH18_05805</name>
</gene>
<dbReference type="GO" id="GO:0009294">
    <property type="term" value="P:DNA-mediated transformation"/>
    <property type="evidence" value="ECO:0007669"/>
    <property type="project" value="InterPro"/>
</dbReference>
<organism evidence="7 8">
    <name type="scientific">Thermocoleostomius sinensis A174</name>
    <dbReference type="NCBI Taxonomy" id="2016057"/>
    <lineage>
        <taxon>Bacteria</taxon>
        <taxon>Bacillati</taxon>
        <taxon>Cyanobacteriota</taxon>
        <taxon>Cyanophyceae</taxon>
        <taxon>Oculatellales</taxon>
        <taxon>Oculatellaceae</taxon>
        <taxon>Thermocoleostomius</taxon>
    </lineage>
</organism>
<dbReference type="SUPFAM" id="SSF102405">
    <property type="entry name" value="MCP/YpsA-like"/>
    <property type="match status" value="1"/>
</dbReference>
<feature type="domain" description="DprA winged helix" evidence="6">
    <location>
        <begin position="327"/>
        <end position="378"/>
    </location>
</feature>
<sequence length="393" mass="43021">MAQERAFWLAWSQIPGIGAILIRRLHQHFGTLEAAWDAGLTELATVDGVGRQIAETIVAERRNLDPVELLEQHQTTNPNFWTLSDPDYPRLLREIPDPPPVLYFRGRVSPPENQGLLPAIAIVGTRKPSDYGRRWTRKLSATLTKAGFTVVSGLAAGVDTEAHHTCLATAGRTIAVLGTGVDVIYPWFNHKLAEQIVSQGLLLSEHPAGTQPDRSHFPRRNRIIAGLCRATLIVEAPERSGALITARFANDYGREVYVLPGSLDNSRSKGCLELLNQGAQVILGEQELLNGLGLLPNLPPLASSVSLAPSSSTQLTMFAEESLVGLELAPELRQVLQSMPLEPVTVDWLVEQTGLDAGTVLSVLSQLELMDLASMLPGMQYQRRLRSNVQDDF</sequence>
<dbReference type="PANTHER" id="PTHR43022:SF1">
    <property type="entry name" value="PROTEIN SMF"/>
    <property type="match status" value="1"/>
</dbReference>
<dbReference type="SUPFAM" id="SSF47781">
    <property type="entry name" value="RuvA domain 2-like"/>
    <property type="match status" value="1"/>
</dbReference>
<evidence type="ECO:0000256" key="1">
    <source>
        <dbReference type="ARBA" id="ARBA00006525"/>
    </source>
</evidence>
<dbReference type="InterPro" id="IPR057666">
    <property type="entry name" value="DrpA_SLOG"/>
</dbReference>
<dbReference type="InterPro" id="IPR010994">
    <property type="entry name" value="RuvA_2-like"/>
</dbReference>
<feature type="domain" description="Smf/DprA SLOG" evidence="4">
    <location>
        <begin position="80"/>
        <end position="291"/>
    </location>
</feature>
<dbReference type="InterPro" id="IPR041663">
    <property type="entry name" value="DisA/LigA_HHH"/>
</dbReference>
<feature type="domain" description="DisA/LigA helix-hairpin-helix motif" evidence="5">
    <location>
        <begin position="14"/>
        <end position="58"/>
    </location>
</feature>
<dbReference type="RefSeq" id="WP_268611487.1">
    <property type="nucleotide sequence ID" value="NZ_CP113797.1"/>
</dbReference>
<keyword evidence="2" id="KW-0227">DNA damage</keyword>
<evidence type="ECO:0000259" key="6">
    <source>
        <dbReference type="Pfam" id="PF17782"/>
    </source>
</evidence>
<protein>
    <submittedName>
        <fullName evidence="7">DNA-processing protein DprA</fullName>
    </submittedName>
</protein>
<dbReference type="InterPro" id="IPR036388">
    <property type="entry name" value="WH-like_DNA-bd_sf"/>
</dbReference>
<dbReference type="KEGG" id="tsin:OXH18_05805"/>
<evidence type="ECO:0000256" key="2">
    <source>
        <dbReference type="ARBA" id="ARBA00022763"/>
    </source>
</evidence>
<reference evidence="7" key="1">
    <citation type="submission" date="2022-12" db="EMBL/GenBank/DDBJ databases">
        <title>Polyphasic identification of a Novel Hot-Spring Cyanobacterium Ocullathermofonsia sinensis gen nov. sp. nov. and Genomic Insights on its Adaptations to the Thermal Habitat.</title>
        <authorList>
            <person name="Daroch M."/>
            <person name="Tang J."/>
            <person name="Jiang Y."/>
        </authorList>
    </citation>
    <scope>NUCLEOTIDE SEQUENCE</scope>
    <source>
        <strain evidence="7">PKUAC-SCTA174</strain>
    </source>
</reference>
<dbReference type="Gene3D" id="1.10.10.10">
    <property type="entry name" value="Winged helix-like DNA-binding domain superfamily/Winged helix DNA-binding domain"/>
    <property type="match status" value="1"/>
</dbReference>
<dbReference type="NCBIfam" id="TIGR00732">
    <property type="entry name" value="dprA"/>
    <property type="match status" value="1"/>
</dbReference>
<dbReference type="Pfam" id="PF17782">
    <property type="entry name" value="WHD_DprA"/>
    <property type="match status" value="1"/>
</dbReference>
<dbReference type="Pfam" id="PF02481">
    <property type="entry name" value="DNA_processg_A"/>
    <property type="match status" value="1"/>
</dbReference>
<keyword evidence="8" id="KW-1185">Reference proteome</keyword>
<name>A0A9E9C9F0_9CYAN</name>
<comment type="similarity">
    <text evidence="1">Belongs to the DprA/Smf family.</text>
</comment>
<keyword evidence="3" id="KW-0234">DNA repair</keyword>
<evidence type="ECO:0000256" key="3">
    <source>
        <dbReference type="ARBA" id="ARBA00023204"/>
    </source>
</evidence>
<evidence type="ECO:0000313" key="8">
    <source>
        <dbReference type="Proteomes" id="UP001163152"/>
    </source>
</evidence>
<evidence type="ECO:0000259" key="5">
    <source>
        <dbReference type="Pfam" id="PF12826"/>
    </source>
</evidence>
<dbReference type="InterPro" id="IPR003488">
    <property type="entry name" value="DprA"/>
</dbReference>
<dbReference type="Gene3D" id="3.40.50.450">
    <property type="match status" value="1"/>
</dbReference>
<dbReference type="PANTHER" id="PTHR43022">
    <property type="entry name" value="PROTEIN SMF"/>
    <property type="match status" value="1"/>
</dbReference>
<evidence type="ECO:0000313" key="7">
    <source>
        <dbReference type="EMBL" id="WAL61503.1"/>
    </source>
</evidence>